<dbReference type="InterPro" id="IPR032675">
    <property type="entry name" value="LRR_dom_sf"/>
</dbReference>
<name>A0A015LLE4_RHIIW</name>
<evidence type="ECO:0000313" key="1">
    <source>
        <dbReference type="EMBL" id="EXX55598.1"/>
    </source>
</evidence>
<dbReference type="AlphaFoldDB" id="A0A015LLE4"/>
<dbReference type="Proteomes" id="UP000022910">
    <property type="component" value="Unassembled WGS sequence"/>
</dbReference>
<dbReference type="EMBL" id="JEMT01028106">
    <property type="protein sequence ID" value="EXX55598.1"/>
    <property type="molecule type" value="Genomic_DNA"/>
</dbReference>
<comment type="caution">
    <text evidence="1">The sequence shown here is derived from an EMBL/GenBank/DDBJ whole genome shotgun (WGS) entry which is preliminary data.</text>
</comment>
<accession>A0A015LLE4</accession>
<dbReference type="Gene3D" id="3.80.10.10">
    <property type="entry name" value="Ribonuclease Inhibitor"/>
    <property type="match status" value="1"/>
</dbReference>
<reference evidence="1 2" key="1">
    <citation type="submission" date="2014-02" db="EMBL/GenBank/DDBJ databases">
        <title>Single nucleus genome sequencing reveals high similarity among nuclei of an endomycorrhizal fungus.</title>
        <authorList>
            <person name="Lin K."/>
            <person name="Geurts R."/>
            <person name="Zhang Z."/>
            <person name="Limpens E."/>
            <person name="Saunders D.G."/>
            <person name="Mu D."/>
            <person name="Pang E."/>
            <person name="Cao H."/>
            <person name="Cha H."/>
            <person name="Lin T."/>
            <person name="Zhou Q."/>
            <person name="Shang Y."/>
            <person name="Li Y."/>
            <person name="Ivanov S."/>
            <person name="Sharma T."/>
            <person name="Velzen R.V."/>
            <person name="Ruijter N.D."/>
            <person name="Aanen D.K."/>
            <person name="Win J."/>
            <person name="Kamoun S."/>
            <person name="Bisseling T."/>
            <person name="Huang S."/>
        </authorList>
    </citation>
    <scope>NUCLEOTIDE SEQUENCE [LARGE SCALE GENOMIC DNA]</scope>
    <source>
        <strain evidence="2">DAOM197198w</strain>
    </source>
</reference>
<dbReference type="HOGENOM" id="CLU_028913_8_1_1"/>
<evidence type="ECO:0000313" key="2">
    <source>
        <dbReference type="Proteomes" id="UP000022910"/>
    </source>
</evidence>
<dbReference type="SUPFAM" id="SSF52047">
    <property type="entry name" value="RNI-like"/>
    <property type="match status" value="1"/>
</dbReference>
<evidence type="ECO:0008006" key="3">
    <source>
        <dbReference type="Google" id="ProtNLM"/>
    </source>
</evidence>
<gene>
    <name evidence="1" type="ORF">RirG_224050</name>
</gene>
<dbReference type="OrthoDB" id="10308190at2759"/>
<proteinExistence type="predicted"/>
<sequence>MSKLNKDILFLIFEELQDDSKSLFSCLMVNRLWCETVIPILWRNPWCYSNINYANKTYLFFIIACYLLDDIKEFITEQEIKLPSGSNQSLFFDYLSFCRSINVTTINSIISIGSSLTYNRFSMQQEFYFLFMKKCPELRYLDMGSIKHQILCFPEAKVHLESLYELRCDTSIDSLYFYGLSRSCHYIQKFIIDNINTKPNYGIVKLIEVQKNLKHFEWEDNFYEVHFKNGNPYDEIFLALEKKAESLNYLKVFFLRVSNYEHTLFQKILPKFYKLKILIIESYFYFDGEQIEKLKMQGYHELEILNIGCNELNLIPSIIKNSGGCLKKILFNPYDSIDYKDDSFNEVSLKFIRNIYKNCPLIKYLSIAFPPSEEHFAEFEKLLKICQNLKSLLLIIYNMDEIKTEEMLKNGEILLKILIRSAPANLKEIRFGDDNLRFSLENLEEFLEKWKGRHALTIFTMDSNFKRKDYTKLINKYESDGVIKYFKYFSHIDSLSY</sequence>
<organism evidence="1 2">
    <name type="scientific">Rhizophagus irregularis (strain DAOM 197198w)</name>
    <name type="common">Glomus intraradices</name>
    <dbReference type="NCBI Taxonomy" id="1432141"/>
    <lineage>
        <taxon>Eukaryota</taxon>
        <taxon>Fungi</taxon>
        <taxon>Fungi incertae sedis</taxon>
        <taxon>Mucoromycota</taxon>
        <taxon>Glomeromycotina</taxon>
        <taxon>Glomeromycetes</taxon>
        <taxon>Glomerales</taxon>
        <taxon>Glomeraceae</taxon>
        <taxon>Rhizophagus</taxon>
    </lineage>
</organism>
<keyword evidence="2" id="KW-1185">Reference proteome</keyword>
<protein>
    <recommendedName>
        <fullName evidence="3">F-box domain-containing protein</fullName>
    </recommendedName>
</protein>